<name>A0ACB7SR46_HYAAI</name>
<reference evidence="1" key="1">
    <citation type="submission" date="2020-05" db="EMBL/GenBank/DDBJ databases">
        <title>Large-scale comparative analyses of tick genomes elucidate their genetic diversity and vector capacities.</title>
        <authorList>
            <person name="Jia N."/>
            <person name="Wang J."/>
            <person name="Shi W."/>
            <person name="Du L."/>
            <person name="Sun Y."/>
            <person name="Zhan W."/>
            <person name="Jiang J."/>
            <person name="Wang Q."/>
            <person name="Zhang B."/>
            <person name="Ji P."/>
            <person name="Sakyi L.B."/>
            <person name="Cui X."/>
            <person name="Yuan T."/>
            <person name="Jiang B."/>
            <person name="Yang W."/>
            <person name="Lam T.T.-Y."/>
            <person name="Chang Q."/>
            <person name="Ding S."/>
            <person name="Wang X."/>
            <person name="Zhu J."/>
            <person name="Ruan X."/>
            <person name="Zhao L."/>
            <person name="Wei J."/>
            <person name="Que T."/>
            <person name="Du C."/>
            <person name="Cheng J."/>
            <person name="Dai P."/>
            <person name="Han X."/>
            <person name="Huang E."/>
            <person name="Gao Y."/>
            <person name="Liu J."/>
            <person name="Shao H."/>
            <person name="Ye R."/>
            <person name="Li L."/>
            <person name="Wei W."/>
            <person name="Wang X."/>
            <person name="Wang C."/>
            <person name="Yang T."/>
            <person name="Huo Q."/>
            <person name="Li W."/>
            <person name="Guo W."/>
            <person name="Chen H."/>
            <person name="Zhou L."/>
            <person name="Ni X."/>
            <person name="Tian J."/>
            <person name="Zhou Y."/>
            <person name="Sheng Y."/>
            <person name="Liu T."/>
            <person name="Pan Y."/>
            <person name="Xia L."/>
            <person name="Li J."/>
            <person name="Zhao F."/>
            <person name="Cao W."/>
        </authorList>
    </citation>
    <scope>NUCLEOTIDE SEQUENCE</scope>
    <source>
        <strain evidence="1">Hyas-2018</strain>
    </source>
</reference>
<organism evidence="1 2">
    <name type="scientific">Hyalomma asiaticum</name>
    <name type="common">Tick</name>
    <dbReference type="NCBI Taxonomy" id="266040"/>
    <lineage>
        <taxon>Eukaryota</taxon>
        <taxon>Metazoa</taxon>
        <taxon>Ecdysozoa</taxon>
        <taxon>Arthropoda</taxon>
        <taxon>Chelicerata</taxon>
        <taxon>Arachnida</taxon>
        <taxon>Acari</taxon>
        <taxon>Parasitiformes</taxon>
        <taxon>Ixodida</taxon>
        <taxon>Ixodoidea</taxon>
        <taxon>Ixodidae</taxon>
        <taxon>Hyalomminae</taxon>
        <taxon>Hyalomma</taxon>
    </lineage>
</organism>
<dbReference type="Proteomes" id="UP000821845">
    <property type="component" value="Chromosome 3"/>
</dbReference>
<evidence type="ECO:0000313" key="1">
    <source>
        <dbReference type="EMBL" id="KAH6936404.1"/>
    </source>
</evidence>
<gene>
    <name evidence="1" type="ORF">HPB50_016464</name>
</gene>
<keyword evidence="2" id="KW-1185">Reference proteome</keyword>
<protein>
    <submittedName>
        <fullName evidence="1">Uncharacterized protein</fullName>
    </submittedName>
</protein>
<sequence>MEVGYTMKDIRYRWSDGDTSVRIAKEVELPQFKVLGHVQKAKEVALTTGKSNHCRPCDAPSLERAPFPPITYFS</sequence>
<comment type="caution">
    <text evidence="1">The sequence shown here is derived from an EMBL/GenBank/DDBJ whole genome shotgun (WGS) entry which is preliminary data.</text>
</comment>
<dbReference type="EMBL" id="CM023483">
    <property type="protein sequence ID" value="KAH6936404.1"/>
    <property type="molecule type" value="Genomic_DNA"/>
</dbReference>
<accession>A0ACB7SR46</accession>
<evidence type="ECO:0000313" key="2">
    <source>
        <dbReference type="Proteomes" id="UP000821845"/>
    </source>
</evidence>
<proteinExistence type="predicted"/>